<evidence type="ECO:0000256" key="11">
    <source>
        <dbReference type="ARBA" id="ARBA00093666"/>
    </source>
</evidence>
<comment type="cofactor">
    <cofactor evidence="1">
        <name>Zn(2+)</name>
        <dbReference type="ChEBI" id="CHEBI:29105"/>
    </cofactor>
</comment>
<comment type="similarity">
    <text evidence="10">Belongs to the peptidase M15 family.</text>
</comment>
<evidence type="ECO:0000256" key="1">
    <source>
        <dbReference type="ARBA" id="ARBA00001947"/>
    </source>
</evidence>
<dbReference type="PANTHER" id="PTHR37425">
    <property type="match status" value="1"/>
</dbReference>
<dbReference type="GO" id="GO:0008237">
    <property type="term" value="F:metallopeptidase activity"/>
    <property type="evidence" value="ECO:0007669"/>
    <property type="project" value="UniProtKB-KW"/>
</dbReference>
<comment type="pathway">
    <text evidence="2">Cell wall biogenesis; cell wall polysaccharide biosynthesis.</text>
</comment>
<dbReference type="InterPro" id="IPR009045">
    <property type="entry name" value="Zn_M74/Hedgehog-like"/>
</dbReference>
<evidence type="ECO:0000256" key="2">
    <source>
        <dbReference type="ARBA" id="ARBA00004776"/>
    </source>
</evidence>
<keyword evidence="3" id="KW-0645">Protease</keyword>
<dbReference type="RefSeq" id="WP_161142839.1">
    <property type="nucleotide sequence ID" value="NZ_SPKJ01000200.1"/>
</dbReference>
<keyword evidence="4" id="KW-0479">Metal-binding</keyword>
<evidence type="ECO:0000256" key="7">
    <source>
        <dbReference type="ARBA" id="ARBA00022833"/>
    </source>
</evidence>
<dbReference type="Pfam" id="PF05951">
    <property type="entry name" value="Peptidase_M15_2"/>
    <property type="match status" value="1"/>
</dbReference>
<keyword evidence="5" id="KW-0732">Signal</keyword>
<dbReference type="GO" id="GO:0071555">
    <property type="term" value="P:cell wall organization"/>
    <property type="evidence" value="ECO:0007669"/>
    <property type="project" value="UniProtKB-KW"/>
</dbReference>
<evidence type="ECO:0000256" key="8">
    <source>
        <dbReference type="ARBA" id="ARBA00023049"/>
    </source>
</evidence>
<keyword evidence="6" id="KW-0378">Hydrolase</keyword>
<evidence type="ECO:0000256" key="9">
    <source>
        <dbReference type="ARBA" id="ARBA00023316"/>
    </source>
</evidence>
<evidence type="ECO:0000256" key="4">
    <source>
        <dbReference type="ARBA" id="ARBA00022723"/>
    </source>
</evidence>
<feature type="region of interest" description="Disordered" evidence="12">
    <location>
        <begin position="257"/>
        <end position="296"/>
    </location>
</feature>
<dbReference type="InterPro" id="IPR010275">
    <property type="entry name" value="MepK"/>
</dbReference>
<dbReference type="Proteomes" id="UP000773614">
    <property type="component" value="Unassembled WGS sequence"/>
</dbReference>
<dbReference type="EMBL" id="SPKJ01000200">
    <property type="protein sequence ID" value="MYZ50526.1"/>
    <property type="molecule type" value="Genomic_DNA"/>
</dbReference>
<evidence type="ECO:0000313" key="14">
    <source>
        <dbReference type="Proteomes" id="UP000773614"/>
    </source>
</evidence>
<evidence type="ECO:0000256" key="5">
    <source>
        <dbReference type="ARBA" id="ARBA00022729"/>
    </source>
</evidence>
<dbReference type="Gene3D" id="3.30.1380.10">
    <property type="match status" value="1"/>
</dbReference>
<comment type="caution">
    <text evidence="13">The sequence shown here is derived from an EMBL/GenBank/DDBJ whole genome shotgun (WGS) entry which is preliminary data.</text>
</comment>
<keyword evidence="8" id="KW-0482">Metalloprotease</keyword>
<dbReference type="GO" id="GO:0006508">
    <property type="term" value="P:proteolysis"/>
    <property type="evidence" value="ECO:0007669"/>
    <property type="project" value="UniProtKB-KW"/>
</dbReference>
<evidence type="ECO:0000256" key="6">
    <source>
        <dbReference type="ARBA" id="ARBA00022801"/>
    </source>
</evidence>
<sequence>MAFRPAPGVRAWIAVGALTALILAAITGGALAREGDRTLKLYYTHTGERGEFTFKRNGRYDRAVLDKLNYFLRDWRRNEPTRMDPQLFDLIWSVYQRLGTNQYIHIVSAYRAPATNNMLRSRSRGVAKNSQHTHGRAMDFFIPGVPSSKIRETAMRLQVGGVGYYPTSASRFVHLDTGSVRHWPRMTRNQLLALFPSGETMYIPSDGKPLPGFERALAKYGKSKTTALAYYDAKTRDSGGSGSTLVGWLRNVFNGGADEEEDTTIENRAPARLAPARPAPADREGEVLVASAPARP</sequence>
<dbReference type="AlphaFoldDB" id="A0A964WVT3"/>
<evidence type="ECO:0000256" key="10">
    <source>
        <dbReference type="ARBA" id="ARBA00093448"/>
    </source>
</evidence>
<proteinExistence type="inferred from homology"/>
<dbReference type="SUPFAM" id="SSF55166">
    <property type="entry name" value="Hedgehog/DD-peptidase"/>
    <property type="match status" value="1"/>
</dbReference>
<accession>A0A964WVT3</accession>
<gene>
    <name evidence="13" type="ORF">E4O86_22780</name>
</gene>
<feature type="non-terminal residue" evidence="13">
    <location>
        <position position="296"/>
    </location>
</feature>
<organism evidence="13 14">
    <name type="scientific">Propylenella binzhouense</name>
    <dbReference type="NCBI Taxonomy" id="2555902"/>
    <lineage>
        <taxon>Bacteria</taxon>
        <taxon>Pseudomonadati</taxon>
        <taxon>Pseudomonadota</taxon>
        <taxon>Alphaproteobacteria</taxon>
        <taxon>Hyphomicrobiales</taxon>
        <taxon>Propylenellaceae</taxon>
        <taxon>Propylenella</taxon>
    </lineage>
</organism>
<evidence type="ECO:0000256" key="12">
    <source>
        <dbReference type="SAM" id="MobiDB-lite"/>
    </source>
</evidence>
<reference evidence="13" key="1">
    <citation type="submission" date="2019-03" db="EMBL/GenBank/DDBJ databases">
        <title>Afifella sp. nov., isolated from activated sludge.</title>
        <authorList>
            <person name="Li Q."/>
            <person name="Liu Y."/>
        </authorList>
    </citation>
    <scope>NUCLEOTIDE SEQUENCE</scope>
    <source>
        <strain evidence="13">L72</strain>
    </source>
</reference>
<dbReference type="PANTHER" id="PTHR37425:SF1">
    <property type="entry name" value="OUTER MEMBRANE PROTEIN"/>
    <property type="match status" value="1"/>
</dbReference>
<protein>
    <recommendedName>
        <fullName evidence="11">Murein endopeptidase K</fullName>
    </recommendedName>
</protein>
<dbReference type="GO" id="GO:0046872">
    <property type="term" value="F:metal ion binding"/>
    <property type="evidence" value="ECO:0007669"/>
    <property type="project" value="UniProtKB-KW"/>
</dbReference>
<keyword evidence="14" id="KW-1185">Reference proteome</keyword>
<evidence type="ECO:0000313" key="13">
    <source>
        <dbReference type="EMBL" id="MYZ50526.1"/>
    </source>
</evidence>
<evidence type="ECO:0000256" key="3">
    <source>
        <dbReference type="ARBA" id="ARBA00022670"/>
    </source>
</evidence>
<dbReference type="CDD" id="cd14844">
    <property type="entry name" value="Zn-DD-carboxypeptidase_like"/>
    <property type="match status" value="1"/>
</dbReference>
<name>A0A964WVT3_9HYPH</name>
<keyword evidence="7" id="KW-0862">Zinc</keyword>
<keyword evidence="9" id="KW-0961">Cell wall biogenesis/degradation</keyword>
<dbReference type="OrthoDB" id="9782994at2"/>